<dbReference type="InterPro" id="IPR050194">
    <property type="entry name" value="Glycosyltransferase_grp1"/>
</dbReference>
<feature type="domain" description="Glycosyl transferase family 1" evidence="1">
    <location>
        <begin position="207"/>
        <end position="342"/>
    </location>
</feature>
<reference evidence="3 4" key="2">
    <citation type="submission" date="2018-06" db="EMBL/GenBank/DDBJ databases">
        <title>Metagenomic assembly of (sub)arctic Cyanobacteria and their associated microbiome from non-axenic cultures.</title>
        <authorList>
            <person name="Baurain D."/>
        </authorList>
    </citation>
    <scope>NUCLEOTIDE SEQUENCE [LARGE SCALE GENOMIC DNA]</scope>
    <source>
        <strain evidence="3">ULC129bin1</strain>
    </source>
</reference>
<dbReference type="InterPro" id="IPR028098">
    <property type="entry name" value="Glyco_trans_4-like_N"/>
</dbReference>
<gene>
    <name evidence="3" type="ORF">DCF25_09150</name>
</gene>
<organism evidence="3 4">
    <name type="scientific">Leptolyngbya foveolarum</name>
    <dbReference type="NCBI Taxonomy" id="47253"/>
    <lineage>
        <taxon>Bacteria</taxon>
        <taxon>Bacillati</taxon>
        <taxon>Cyanobacteriota</taxon>
        <taxon>Cyanophyceae</taxon>
        <taxon>Leptolyngbyales</taxon>
        <taxon>Leptolyngbyaceae</taxon>
        <taxon>Leptolyngbya group</taxon>
        <taxon>Leptolyngbya</taxon>
    </lineage>
</organism>
<dbReference type="SUPFAM" id="SSF53756">
    <property type="entry name" value="UDP-Glycosyltransferase/glycogen phosphorylase"/>
    <property type="match status" value="1"/>
</dbReference>
<accession>A0A2W4UFJ2</accession>
<reference evidence="4" key="1">
    <citation type="submission" date="2018-04" db="EMBL/GenBank/DDBJ databases">
        <authorList>
            <person name="Cornet L."/>
        </authorList>
    </citation>
    <scope>NUCLEOTIDE SEQUENCE [LARGE SCALE GENOMIC DNA]</scope>
</reference>
<sequence>MRVASKTMRKIAIVHEWFTSHAGSEKVVEQILRVYPNADLYSLVDFLPQSQRDFIQHKPVTSSFIQSLPFAQKHFRNYLPLMPLAVEQFDLSGYDLIISSHHAVAKGVLTRPDQLHISYVHTPLRYGWELQHQYLRQANLTQGPKSWLTRAILHYMRLWDVASANRVDVYVANSHYVARRIEKTYRRSASVIYPPVSVHRFDAQVPREDFYLTVSRFVPYKRVDLTVRAFVQLGLPLVVIGEGGEAKALRQLATASGQNNIQFLGKQPDSVVEDYMQRCRGFIFPPEEDFGITPVEAQAAGAPVIAYARGGQAETVIHEQTGYLFPYQTVESLVQSVKRLEASVGQFEAGALRQNAERFSSTQFRSTFQAFVEATWLRFERDRLAPASPSGSNDLADDIADRE</sequence>
<dbReference type="Proteomes" id="UP000249354">
    <property type="component" value="Unassembled WGS sequence"/>
</dbReference>
<evidence type="ECO:0000313" key="4">
    <source>
        <dbReference type="Proteomes" id="UP000249354"/>
    </source>
</evidence>
<dbReference type="PANTHER" id="PTHR45947">
    <property type="entry name" value="SULFOQUINOVOSYL TRANSFERASE SQD2"/>
    <property type="match status" value="1"/>
</dbReference>
<keyword evidence="3" id="KW-0808">Transferase</keyword>
<dbReference type="Pfam" id="PF00534">
    <property type="entry name" value="Glycos_transf_1"/>
    <property type="match status" value="1"/>
</dbReference>
<dbReference type="Pfam" id="PF13439">
    <property type="entry name" value="Glyco_transf_4"/>
    <property type="match status" value="1"/>
</dbReference>
<evidence type="ECO:0000259" key="2">
    <source>
        <dbReference type="Pfam" id="PF13439"/>
    </source>
</evidence>
<comment type="caution">
    <text evidence="3">The sequence shown here is derived from an EMBL/GenBank/DDBJ whole genome shotgun (WGS) entry which is preliminary data.</text>
</comment>
<dbReference type="InterPro" id="IPR001296">
    <property type="entry name" value="Glyco_trans_1"/>
</dbReference>
<dbReference type="PANTHER" id="PTHR45947:SF3">
    <property type="entry name" value="SULFOQUINOVOSYL TRANSFERASE SQD2"/>
    <property type="match status" value="1"/>
</dbReference>
<name>A0A2W4UFJ2_9CYAN</name>
<evidence type="ECO:0000259" key="1">
    <source>
        <dbReference type="Pfam" id="PF00534"/>
    </source>
</evidence>
<dbReference type="GO" id="GO:0016757">
    <property type="term" value="F:glycosyltransferase activity"/>
    <property type="evidence" value="ECO:0007669"/>
    <property type="project" value="InterPro"/>
</dbReference>
<dbReference type="AlphaFoldDB" id="A0A2W4UFJ2"/>
<protein>
    <submittedName>
        <fullName evidence="3">Glycosyl transferase</fullName>
    </submittedName>
</protein>
<proteinExistence type="predicted"/>
<feature type="domain" description="Glycosyltransferase subfamily 4-like N-terminal" evidence="2">
    <location>
        <begin position="59"/>
        <end position="199"/>
    </location>
</feature>
<dbReference type="Gene3D" id="3.40.50.2000">
    <property type="entry name" value="Glycogen Phosphorylase B"/>
    <property type="match status" value="2"/>
</dbReference>
<dbReference type="EMBL" id="QBMC01000049">
    <property type="protein sequence ID" value="PZO18964.1"/>
    <property type="molecule type" value="Genomic_DNA"/>
</dbReference>
<evidence type="ECO:0000313" key="3">
    <source>
        <dbReference type="EMBL" id="PZO18964.1"/>
    </source>
</evidence>